<reference evidence="5" key="1">
    <citation type="submission" date="2022-01" db="EMBL/GenBank/DDBJ databases">
        <title>Nocardioidaceae gen. sp. A5X3R13.</title>
        <authorList>
            <person name="Lopez Marin M.A."/>
            <person name="Uhlik O."/>
        </authorList>
    </citation>
    <scope>NUCLEOTIDE SEQUENCE</scope>
    <source>
        <strain evidence="5">A5X3R13</strain>
    </source>
</reference>
<dbReference type="AlphaFoldDB" id="A0AA46TKT9"/>
<evidence type="ECO:0000313" key="6">
    <source>
        <dbReference type="Proteomes" id="UP001164390"/>
    </source>
</evidence>
<dbReference type="PRINTS" id="PR01790">
    <property type="entry name" value="SMP30FAMILY"/>
</dbReference>
<proteinExistence type="inferred from homology"/>
<organism evidence="5 6">
    <name type="scientific">Solicola gregarius</name>
    <dbReference type="NCBI Taxonomy" id="2908642"/>
    <lineage>
        <taxon>Bacteria</taxon>
        <taxon>Bacillati</taxon>
        <taxon>Actinomycetota</taxon>
        <taxon>Actinomycetes</taxon>
        <taxon>Propionibacteriales</taxon>
        <taxon>Nocardioidaceae</taxon>
        <taxon>Solicola</taxon>
    </lineage>
</organism>
<dbReference type="SUPFAM" id="SSF63829">
    <property type="entry name" value="Calcium-dependent phosphotriesterase"/>
    <property type="match status" value="1"/>
</dbReference>
<evidence type="ECO:0000259" key="4">
    <source>
        <dbReference type="Pfam" id="PF08450"/>
    </source>
</evidence>
<dbReference type="EMBL" id="CP094970">
    <property type="protein sequence ID" value="UYM07147.1"/>
    <property type="molecule type" value="Genomic_DNA"/>
</dbReference>
<dbReference type="InterPro" id="IPR005511">
    <property type="entry name" value="SMP-30"/>
</dbReference>
<evidence type="ECO:0000313" key="5">
    <source>
        <dbReference type="EMBL" id="UYM07147.1"/>
    </source>
</evidence>
<comment type="similarity">
    <text evidence="1">Belongs to the SMP-30/CGR1 family.</text>
</comment>
<feature type="binding site" evidence="3">
    <location>
        <position position="100"/>
    </location>
    <ligand>
        <name>substrate</name>
    </ligand>
</feature>
<feature type="domain" description="SMP-30/Gluconolactonase/LRE-like region" evidence="4">
    <location>
        <begin position="17"/>
        <end position="267"/>
    </location>
</feature>
<dbReference type="Gene3D" id="2.120.10.30">
    <property type="entry name" value="TolB, C-terminal domain"/>
    <property type="match status" value="1"/>
</dbReference>
<dbReference type="InterPro" id="IPR051262">
    <property type="entry name" value="SMP-30/CGR1_Lactonase"/>
</dbReference>
<gene>
    <name evidence="5" type="ORF">L0C25_08735</name>
</gene>
<name>A0AA46TKT9_9ACTN</name>
<dbReference type="InterPro" id="IPR011042">
    <property type="entry name" value="6-blade_b-propeller_TolB-like"/>
</dbReference>
<keyword evidence="2" id="KW-0378">Hydrolase</keyword>
<accession>A0AA46TKT9</accession>
<evidence type="ECO:0000256" key="2">
    <source>
        <dbReference type="ARBA" id="ARBA00022801"/>
    </source>
</evidence>
<dbReference type="GO" id="GO:0046872">
    <property type="term" value="F:metal ion binding"/>
    <property type="evidence" value="ECO:0007669"/>
    <property type="project" value="UniProtKB-KW"/>
</dbReference>
<feature type="binding site" evidence="3">
    <location>
        <position position="118"/>
    </location>
    <ligand>
        <name>substrate</name>
    </ligand>
</feature>
<evidence type="ECO:0000256" key="3">
    <source>
        <dbReference type="PIRSR" id="PIRSR605511-2"/>
    </source>
</evidence>
<dbReference type="InterPro" id="IPR013658">
    <property type="entry name" value="SGL"/>
</dbReference>
<keyword evidence="3" id="KW-0862">Zinc</keyword>
<dbReference type="KEGG" id="sgrg:L0C25_08735"/>
<keyword evidence="6" id="KW-1185">Reference proteome</keyword>
<dbReference type="GO" id="GO:0016787">
    <property type="term" value="F:hydrolase activity"/>
    <property type="evidence" value="ECO:0007669"/>
    <property type="project" value="UniProtKB-KW"/>
</dbReference>
<sequence>MSRHVEVVADGFSYVMSPRWHDGRLWVSDLYTPAVLAIDLDGSVEHVAEVAGQPAGLGWLPDDRLLIVSMRDHRILRREPSGDLVVHADLSPLHLAGHLNGMVVSAYGLAYVGNFGYDLMGGAAMRTTQLHCVTMDGEVATVADGLQLPNGMVMTPDNTLLVAETLGNRITAYDSGTDGALHNPRRWATFEPTPRADGTGAVAGPVAPAGMCADIEGAIWVADALGNRVLRVREDGEVAEEIATGGLGVYGCMLGGHDGRTLYLCAAPSFAERERRDTRDGVLLAAQVDVPHGALP</sequence>
<dbReference type="Pfam" id="PF08450">
    <property type="entry name" value="SGL"/>
    <property type="match status" value="1"/>
</dbReference>
<dbReference type="PANTHER" id="PTHR47572:SF4">
    <property type="entry name" value="LACTONASE DRP35"/>
    <property type="match status" value="1"/>
</dbReference>
<dbReference type="Proteomes" id="UP001164390">
    <property type="component" value="Chromosome"/>
</dbReference>
<dbReference type="PANTHER" id="PTHR47572">
    <property type="entry name" value="LIPOPROTEIN-RELATED"/>
    <property type="match status" value="1"/>
</dbReference>
<protein>
    <submittedName>
        <fullName evidence="5">SMP-30/gluconolactonase/LRE family protein</fullName>
    </submittedName>
</protein>
<keyword evidence="3" id="KW-0479">Metal-binding</keyword>
<evidence type="ECO:0000256" key="1">
    <source>
        <dbReference type="ARBA" id="ARBA00008853"/>
    </source>
</evidence>
<feature type="binding site" evidence="3">
    <location>
        <position position="150"/>
    </location>
    <ligand>
        <name>a divalent metal cation</name>
        <dbReference type="ChEBI" id="CHEBI:60240"/>
    </ligand>
</feature>
<comment type="cofactor">
    <cofactor evidence="3">
        <name>Zn(2+)</name>
        <dbReference type="ChEBI" id="CHEBI:29105"/>
    </cofactor>
    <text evidence="3">Binds 1 divalent metal cation per subunit.</text>
</comment>
<dbReference type="RefSeq" id="WP_271636092.1">
    <property type="nucleotide sequence ID" value="NZ_CP094970.1"/>
</dbReference>